<dbReference type="RefSeq" id="XP_024732428.1">
    <property type="nucleotide sequence ID" value="XM_024888789.1"/>
</dbReference>
<sequence length="200" mass="22370">MSQFNMHSIKRAARKEAWYADSWNPFRKNMGPRRATTWTTSTEPISFEAALEASIGRPQSGGTKADQIGTTISDSELKSSKLLSRVTEPVTTSYQLESEETAVERQSTRPISTRPISKPHRTTFYSKFRSKSMEAWLSMTTRTSVVEHTFSELDSQELFWDPFGSLSEKLTSNGYPDTKASPPGATIQSSLTTEASQKRA</sequence>
<reference evidence="2 3" key="1">
    <citation type="submission" date="2016-04" db="EMBL/GenBank/DDBJ databases">
        <title>A degradative enzymes factory behind the ericoid mycorrhizal symbiosis.</title>
        <authorList>
            <consortium name="DOE Joint Genome Institute"/>
            <person name="Martino E."/>
            <person name="Morin E."/>
            <person name="Grelet G."/>
            <person name="Kuo A."/>
            <person name="Kohler A."/>
            <person name="Daghino S."/>
            <person name="Barry K."/>
            <person name="Choi C."/>
            <person name="Cichocki N."/>
            <person name="Clum A."/>
            <person name="Copeland A."/>
            <person name="Hainaut M."/>
            <person name="Haridas S."/>
            <person name="Labutti K."/>
            <person name="Lindquist E."/>
            <person name="Lipzen A."/>
            <person name="Khouja H.-R."/>
            <person name="Murat C."/>
            <person name="Ohm R."/>
            <person name="Olson A."/>
            <person name="Spatafora J."/>
            <person name="Veneault-Fourrey C."/>
            <person name="Henrissat B."/>
            <person name="Grigoriev I."/>
            <person name="Martin F."/>
            <person name="Perotto S."/>
        </authorList>
    </citation>
    <scope>NUCLEOTIDE SEQUENCE [LARGE SCALE GENOMIC DNA]</scope>
    <source>
        <strain evidence="2 3">E</strain>
    </source>
</reference>
<feature type="region of interest" description="Disordered" evidence="1">
    <location>
        <begin position="170"/>
        <end position="200"/>
    </location>
</feature>
<feature type="compositionally biased region" description="Polar residues" evidence="1">
    <location>
        <begin position="186"/>
        <end position="200"/>
    </location>
</feature>
<gene>
    <name evidence="2" type="ORF">K444DRAFT_89950</name>
</gene>
<organism evidence="2 3">
    <name type="scientific">Hyaloscypha bicolor E</name>
    <dbReference type="NCBI Taxonomy" id="1095630"/>
    <lineage>
        <taxon>Eukaryota</taxon>
        <taxon>Fungi</taxon>
        <taxon>Dikarya</taxon>
        <taxon>Ascomycota</taxon>
        <taxon>Pezizomycotina</taxon>
        <taxon>Leotiomycetes</taxon>
        <taxon>Helotiales</taxon>
        <taxon>Hyaloscyphaceae</taxon>
        <taxon>Hyaloscypha</taxon>
        <taxon>Hyaloscypha bicolor</taxon>
    </lineage>
</organism>
<name>A0A2J6SXN3_9HELO</name>
<dbReference type="GeneID" id="36596865"/>
<protein>
    <submittedName>
        <fullName evidence="2">Uncharacterized protein</fullName>
    </submittedName>
</protein>
<evidence type="ECO:0000313" key="2">
    <source>
        <dbReference type="EMBL" id="PMD55524.1"/>
    </source>
</evidence>
<evidence type="ECO:0000313" key="3">
    <source>
        <dbReference type="Proteomes" id="UP000235371"/>
    </source>
</evidence>
<accession>A0A2J6SXN3</accession>
<proteinExistence type="predicted"/>
<dbReference type="OrthoDB" id="10659323at2759"/>
<dbReference type="AlphaFoldDB" id="A0A2J6SXN3"/>
<feature type="region of interest" description="Disordered" evidence="1">
    <location>
        <begin position="93"/>
        <end position="119"/>
    </location>
</feature>
<dbReference type="InParanoid" id="A0A2J6SXN3"/>
<dbReference type="EMBL" id="KZ613855">
    <property type="protein sequence ID" value="PMD55524.1"/>
    <property type="molecule type" value="Genomic_DNA"/>
</dbReference>
<evidence type="ECO:0000256" key="1">
    <source>
        <dbReference type="SAM" id="MobiDB-lite"/>
    </source>
</evidence>
<keyword evidence="3" id="KW-1185">Reference proteome</keyword>
<dbReference type="Proteomes" id="UP000235371">
    <property type="component" value="Unassembled WGS sequence"/>
</dbReference>